<evidence type="ECO:0000313" key="3">
    <source>
        <dbReference type="Proteomes" id="UP000185944"/>
    </source>
</evidence>
<comment type="caution">
    <text evidence="2">The sequence shown here is derived from an EMBL/GenBank/DDBJ whole genome shotgun (WGS) entry which is preliminary data.</text>
</comment>
<evidence type="ECO:0000256" key="1">
    <source>
        <dbReference type="SAM" id="SignalP"/>
    </source>
</evidence>
<sequence length="322" mass="36267">MRYELLARACLFMCLQTSRAATSHSSRLSFTNPGVVSFSLPGKSSSCYMLHGSRCHTWRIVDGLIEGKETQNQIPVVCSISENFPSVDPNFPPRSRYTKTLPNVLGGKSLFPLRFLNHLGTSFSVVIEHELIPNDFINGESRNLRALAKRVSSRLALLRKHLVVDDPMTALFIEKVTEIITAVRSMPILLDNVQAGLYAMENEDKTIDTPSYLSAETNWGHFYNTAQSLRDLERQARVLVESIKKKPSAANSQPIKCTYKSAHNGLLEDISRLEEVIAQGTLPRIYSQILHGILNDRAYTDMPWILTQMLKRPNYVATVEKE</sequence>
<dbReference type="GeneID" id="93647268"/>
<feature type="chain" id="PRO_5008060277" evidence="1">
    <location>
        <begin position="21"/>
        <end position="322"/>
    </location>
</feature>
<feature type="signal peptide" evidence="1">
    <location>
        <begin position="1"/>
        <end position="20"/>
    </location>
</feature>
<dbReference type="VEuPathDB" id="MicrosporidiaDB:NEDG_00918"/>
<dbReference type="AlphaFoldDB" id="A0A177ECQ7"/>
<proteinExistence type="predicted"/>
<organism evidence="2 3">
    <name type="scientific">Nematocida displodere</name>
    <dbReference type="NCBI Taxonomy" id="1805483"/>
    <lineage>
        <taxon>Eukaryota</taxon>
        <taxon>Fungi</taxon>
        <taxon>Fungi incertae sedis</taxon>
        <taxon>Microsporidia</taxon>
        <taxon>Nematocida</taxon>
    </lineage>
</organism>
<dbReference type="RefSeq" id="XP_067543524.1">
    <property type="nucleotide sequence ID" value="XM_067688336.1"/>
</dbReference>
<evidence type="ECO:0000313" key="2">
    <source>
        <dbReference type="EMBL" id="OAG28779.1"/>
    </source>
</evidence>
<name>A0A177ECQ7_9MICR</name>
<gene>
    <name evidence="2" type="ORF">NEDG_00918</name>
</gene>
<keyword evidence="1" id="KW-0732">Signal</keyword>
<keyword evidence="3" id="KW-1185">Reference proteome</keyword>
<dbReference type="Proteomes" id="UP000185944">
    <property type="component" value="Unassembled WGS sequence"/>
</dbReference>
<protein>
    <submittedName>
        <fullName evidence="2">Uncharacterized protein</fullName>
    </submittedName>
</protein>
<reference evidence="2 3" key="1">
    <citation type="submission" date="2016-02" db="EMBL/GenBank/DDBJ databases">
        <title>Discovery of a natural microsporidian pathogen with a broad tissue tropism in Caenorhabditis elegans.</title>
        <authorList>
            <person name="Luallen R.J."/>
            <person name="Reinke A.W."/>
            <person name="Tong L."/>
            <person name="Botts M.R."/>
            <person name="Felix M.-A."/>
            <person name="Troemel E.R."/>
        </authorList>
    </citation>
    <scope>NUCLEOTIDE SEQUENCE [LARGE SCALE GENOMIC DNA]</scope>
    <source>
        <strain evidence="2 3">JUm2807</strain>
    </source>
</reference>
<accession>A0A177ECQ7</accession>
<dbReference type="EMBL" id="LTDL01000042">
    <property type="protein sequence ID" value="OAG28779.1"/>
    <property type="molecule type" value="Genomic_DNA"/>
</dbReference>